<keyword evidence="8" id="KW-1185">Reference proteome</keyword>
<evidence type="ECO:0000259" key="6">
    <source>
        <dbReference type="SMART" id="SM00861"/>
    </source>
</evidence>
<dbReference type="Pfam" id="PF16870">
    <property type="entry name" value="OxoGdeHyase_C"/>
    <property type="match status" value="1"/>
</dbReference>
<dbReference type="CDD" id="cd02016">
    <property type="entry name" value="TPP_E1_OGDC_like"/>
    <property type="match status" value="1"/>
</dbReference>
<dbReference type="Gene3D" id="3.40.50.970">
    <property type="match status" value="1"/>
</dbReference>
<comment type="caution">
    <text evidence="7">The sequence shown here is derived from an EMBL/GenBank/DDBJ whole genome shotgun (WGS) entry which is preliminary data.</text>
</comment>
<gene>
    <name evidence="7" type="ORF">EB796_002064</name>
</gene>
<dbReference type="InterPro" id="IPR011603">
    <property type="entry name" value="2oxoglutarate_DH_E1"/>
</dbReference>
<dbReference type="NCBIfam" id="NF006914">
    <property type="entry name" value="PRK09404.1"/>
    <property type="match status" value="1"/>
</dbReference>
<evidence type="ECO:0000256" key="2">
    <source>
        <dbReference type="ARBA" id="ARBA00006936"/>
    </source>
</evidence>
<protein>
    <submittedName>
        <fullName evidence="7">DHTKD1</fullName>
    </submittedName>
</protein>
<dbReference type="SUPFAM" id="SSF52518">
    <property type="entry name" value="Thiamin diphosphate-binding fold (THDP-binding)"/>
    <property type="match status" value="2"/>
</dbReference>
<comment type="similarity">
    <text evidence="2">Belongs to the alpha-ketoglutarate dehydrogenase family.</text>
</comment>
<dbReference type="Gene3D" id="3.40.50.11610">
    <property type="entry name" value="Multifunctional 2-oxoglutarate metabolism enzyme, C-terminal domain"/>
    <property type="match status" value="1"/>
</dbReference>
<dbReference type="PIRSF" id="PIRSF000157">
    <property type="entry name" value="Oxoglu_dh_E1"/>
    <property type="match status" value="1"/>
</dbReference>
<accession>A0A7J7KNA2</accession>
<dbReference type="Gene3D" id="3.40.50.12470">
    <property type="match status" value="1"/>
</dbReference>
<dbReference type="Gene3D" id="1.10.287.1150">
    <property type="entry name" value="TPP helical domain"/>
    <property type="match status" value="1"/>
</dbReference>
<sequence length="930" mass="104488">MASYSFIWRMGCSLKFHRLKLNLRVSSRTYKTEAAVFGHNPLLIRDQPVTDLDRITKETLPVHCLINGYREYGHLQSRVNPLGQSSKLDISSCQWILNPESYSLNMSDTVTNPPPVYSHIISNEVTTVSDLVDKLKHIYCDKLTVEVAHMVDSAEKDWFCKQYEELHQSELMPEHRQQNAILMKKSQVFEQILASKFTTLKRYGGDGCESLIALYNEIFRESATGGVDKIVVCSAHRGRLNLLTTFLGLSPAQVFRKVQGHREWPENVKGCGDVLSHLSSGKTLEYADGEVYVTMIPNPSHLEACNPVAAGKTRAKQRLAMDGDYSTHPHDTQTHRALCLQIHGDAAFAGQGVIQETLALSGVPHFNVGGSIHVVINNQLGFTTEAERGRTSLYSSCVTKMNSVPVIRVNGEDADSMIKAAALAVRYRNTWHKDVIIDVMCYRRLGHNELDDPSFTQPIMYRVIKDKMPVPDTYLSQLIEEGVCKEEDMNGKISGWHTYLQQQFETSKEAVIEADHLEKQWSGMTQASSTVTTWDTGVDEQLLRFVSAKSVDVPADFTAHPTLNRSHIQRRIEKTQQNSPIDWATAEAMAFGSLLIQGYDVRISGQDVGRGTFSHRHIMLVDQETDAIHIPLNHMYDEQTNFLEVGNSILSEEAVLGFEYGFSIESPRCLAIWEAQFGDFFNGAQIMIDTYISSGEAKWLRQTGLVMLLPTGMDGAGPEHSSCRLERFLQLTDSKEEETDGDDVNMYVAHPTTPSQYFHLLRRQMLRNFRKPLIVGSPKTLLRLPAAVSTLPDMAPGTHFHPVLDDSVVNKSKVSKVVFCSGKHFYTLAEERDKRKATDVALVRLEELCPFPTQSLQHVTKSYPSAKQFIWSQEEHRNYGSWSFVRPRFENLVGVKLGYAGRAELAAPACGMGIVHKTECANILESTFNS</sequence>
<dbReference type="PANTHER" id="PTHR23152:SF4">
    <property type="entry name" value="2-OXOADIPATE DEHYDROGENASE COMPLEX COMPONENT E1"/>
    <property type="match status" value="1"/>
</dbReference>
<keyword evidence="5" id="KW-0786">Thiamine pyrophosphate</keyword>
<dbReference type="InterPro" id="IPR029061">
    <property type="entry name" value="THDP-binding"/>
</dbReference>
<comment type="cofactor">
    <cofactor evidence="1">
        <name>thiamine diphosphate</name>
        <dbReference type="ChEBI" id="CHEBI:58937"/>
    </cofactor>
</comment>
<dbReference type="NCBIfam" id="TIGR00239">
    <property type="entry name" value="2oxo_dh_E1"/>
    <property type="match status" value="1"/>
</dbReference>
<dbReference type="InterPro" id="IPR001017">
    <property type="entry name" value="DH_E1"/>
</dbReference>
<dbReference type="GO" id="GO:0016624">
    <property type="term" value="F:oxidoreductase activity, acting on the aldehyde or oxo group of donors, disulfide as acceptor"/>
    <property type="evidence" value="ECO:0007669"/>
    <property type="project" value="InterPro"/>
</dbReference>
<keyword evidence="4" id="KW-0560">Oxidoreductase</keyword>
<evidence type="ECO:0000256" key="3">
    <source>
        <dbReference type="ARBA" id="ARBA00022946"/>
    </source>
</evidence>
<dbReference type="InterPro" id="IPR031717">
    <property type="entry name" value="ODO-1/KGD_C"/>
</dbReference>
<evidence type="ECO:0000256" key="5">
    <source>
        <dbReference type="ARBA" id="ARBA00023052"/>
    </source>
</evidence>
<dbReference type="Proteomes" id="UP000593567">
    <property type="component" value="Unassembled WGS sequence"/>
</dbReference>
<proteinExistence type="inferred from homology"/>
<dbReference type="Pfam" id="PF00676">
    <property type="entry name" value="E1_dh"/>
    <property type="match status" value="1"/>
</dbReference>
<dbReference type="AlphaFoldDB" id="A0A7J7KNA2"/>
<evidence type="ECO:0000256" key="4">
    <source>
        <dbReference type="ARBA" id="ARBA00023002"/>
    </source>
</evidence>
<evidence type="ECO:0000313" key="7">
    <source>
        <dbReference type="EMBL" id="KAF6039646.1"/>
    </source>
</evidence>
<dbReference type="Pfam" id="PF02779">
    <property type="entry name" value="Transket_pyr"/>
    <property type="match status" value="1"/>
</dbReference>
<dbReference type="SMART" id="SM00861">
    <property type="entry name" value="Transket_pyr"/>
    <property type="match status" value="1"/>
</dbReference>
<evidence type="ECO:0000313" key="8">
    <source>
        <dbReference type="Proteomes" id="UP000593567"/>
    </source>
</evidence>
<dbReference type="OrthoDB" id="413077at2759"/>
<dbReference type="InterPro" id="IPR005475">
    <property type="entry name" value="Transketolase-like_Pyr-bd"/>
</dbReference>
<organism evidence="7 8">
    <name type="scientific">Bugula neritina</name>
    <name type="common">Brown bryozoan</name>
    <name type="synonym">Sertularia neritina</name>
    <dbReference type="NCBI Taxonomy" id="10212"/>
    <lineage>
        <taxon>Eukaryota</taxon>
        <taxon>Metazoa</taxon>
        <taxon>Spiralia</taxon>
        <taxon>Lophotrochozoa</taxon>
        <taxon>Bryozoa</taxon>
        <taxon>Gymnolaemata</taxon>
        <taxon>Cheilostomatida</taxon>
        <taxon>Flustrina</taxon>
        <taxon>Buguloidea</taxon>
        <taxon>Bugulidae</taxon>
        <taxon>Bugula</taxon>
    </lineage>
</organism>
<dbReference type="PANTHER" id="PTHR23152">
    <property type="entry name" value="2-OXOGLUTARATE DEHYDROGENASE"/>
    <property type="match status" value="1"/>
</dbReference>
<dbReference type="GO" id="GO:0030976">
    <property type="term" value="F:thiamine pyrophosphate binding"/>
    <property type="evidence" value="ECO:0007669"/>
    <property type="project" value="InterPro"/>
</dbReference>
<keyword evidence="3" id="KW-0809">Transit peptide</keyword>
<feature type="domain" description="Transketolase-like pyrimidine-binding" evidence="6">
    <location>
        <begin position="581"/>
        <end position="784"/>
    </location>
</feature>
<name>A0A7J7KNA2_BUGNE</name>
<evidence type="ECO:0000256" key="1">
    <source>
        <dbReference type="ARBA" id="ARBA00001964"/>
    </source>
</evidence>
<reference evidence="7" key="1">
    <citation type="submission" date="2020-06" db="EMBL/GenBank/DDBJ databases">
        <title>Draft genome of Bugula neritina, a colonial animal packing powerful symbionts and potential medicines.</title>
        <authorList>
            <person name="Rayko M."/>
        </authorList>
    </citation>
    <scope>NUCLEOTIDE SEQUENCE [LARGE SCALE GENOMIC DNA]</scope>
    <source>
        <strain evidence="7">Kwan_BN1</strain>
    </source>
</reference>
<dbReference type="EMBL" id="VXIV02000228">
    <property type="protein sequence ID" value="KAF6039646.1"/>
    <property type="molecule type" value="Genomic_DNA"/>
</dbReference>
<dbReference type="InterPro" id="IPR042179">
    <property type="entry name" value="KGD_C_sf"/>
</dbReference>